<dbReference type="GO" id="GO:0005789">
    <property type="term" value="C:endoplasmic reticulum membrane"/>
    <property type="evidence" value="ECO:0007669"/>
    <property type="project" value="UniProtKB-SubCell"/>
</dbReference>
<keyword evidence="9 12" id="KW-0472">Membrane</keyword>
<keyword evidence="5" id="KW-0931">ER-Golgi transport</keyword>
<feature type="region of interest" description="Disordered" evidence="14">
    <location>
        <begin position="117"/>
        <end position="136"/>
    </location>
</feature>
<evidence type="ECO:0000256" key="12">
    <source>
        <dbReference type="PIRNR" id="PIRNR028865"/>
    </source>
</evidence>
<evidence type="ECO:0000256" key="14">
    <source>
        <dbReference type="SAM" id="MobiDB-lite"/>
    </source>
</evidence>
<gene>
    <name evidence="15" type="ORF">T551_02785</name>
</gene>
<keyword evidence="6 12" id="KW-0653">Protein transport</keyword>
<dbReference type="EMBL" id="LFWA01000013">
    <property type="protein sequence ID" value="KTW27818.1"/>
    <property type="molecule type" value="Genomic_DNA"/>
</dbReference>
<keyword evidence="8" id="KW-0333">Golgi apparatus</keyword>
<evidence type="ECO:0000256" key="8">
    <source>
        <dbReference type="ARBA" id="ARBA00023034"/>
    </source>
</evidence>
<evidence type="ECO:0000256" key="6">
    <source>
        <dbReference type="ARBA" id="ARBA00022927"/>
    </source>
</evidence>
<comment type="similarity">
    <text evidence="10 12">Belongs to the BOS1 family.</text>
</comment>
<reference evidence="16" key="1">
    <citation type="journal article" date="2016" name="Nat. Commun.">
        <title>Genome analysis of three Pneumocystis species reveals adaptation mechanisms to life exclusively in mammalian hosts.</title>
        <authorList>
            <person name="Ma L."/>
            <person name="Chen Z."/>
            <person name="Huang D.W."/>
            <person name="Kutty G."/>
            <person name="Ishihara M."/>
            <person name="Wang H."/>
            <person name="Abouelleil A."/>
            <person name="Bishop L."/>
            <person name="Davey E."/>
            <person name="Deng R."/>
            <person name="Deng X."/>
            <person name="Fan L."/>
            <person name="Fantoni G."/>
            <person name="Fitzgerald M."/>
            <person name="Gogineni E."/>
            <person name="Goldberg J.M."/>
            <person name="Handley G."/>
            <person name="Hu X."/>
            <person name="Huber C."/>
            <person name="Jiao X."/>
            <person name="Jones K."/>
            <person name="Levin J.Z."/>
            <person name="Liu Y."/>
            <person name="Macdonald P."/>
            <person name="Melnikov A."/>
            <person name="Raley C."/>
            <person name="Sassi M."/>
            <person name="Sherman B.T."/>
            <person name="Song X."/>
            <person name="Sykes S."/>
            <person name="Tran B."/>
            <person name="Walsh L."/>
            <person name="Xia Y."/>
            <person name="Yang J."/>
            <person name="Young S."/>
            <person name="Zeng Q."/>
            <person name="Zheng X."/>
            <person name="Stephens R."/>
            <person name="Nusbaum C."/>
            <person name="Birren B.W."/>
            <person name="Azadi P."/>
            <person name="Lempicki R.A."/>
            <person name="Cuomo C.A."/>
            <person name="Kovacs J.A."/>
        </authorList>
    </citation>
    <scope>NUCLEOTIDE SEQUENCE [LARGE SCALE GENOMIC DNA]</scope>
    <source>
        <strain evidence="16">RU7</strain>
    </source>
</reference>
<accession>A0A0W4ZHH4</accession>
<dbReference type="RefSeq" id="XP_018228589.1">
    <property type="nucleotide sequence ID" value="XM_018375048.1"/>
</dbReference>
<dbReference type="GeneID" id="28941303"/>
<evidence type="ECO:0000256" key="11">
    <source>
        <dbReference type="ARBA" id="ARBA00040957"/>
    </source>
</evidence>
<dbReference type="Pfam" id="PF12352">
    <property type="entry name" value="V-SNARE_C"/>
    <property type="match status" value="1"/>
</dbReference>
<comment type="subcellular location">
    <subcellularLocation>
        <location evidence="1">Endoplasmic reticulum membrane</location>
        <topology evidence="1">Single-pass type IV membrane protein</topology>
    </subcellularLocation>
    <subcellularLocation>
        <location evidence="2">Golgi apparatus membrane</location>
        <topology evidence="2">Single-pass type IV membrane protein</topology>
    </subcellularLocation>
</comment>
<keyword evidence="7" id="KW-1133">Transmembrane helix</keyword>
<dbReference type="PANTHER" id="PTHR21230:SF1">
    <property type="entry name" value="GOLGI SNAP RECEPTOR COMPLEX MEMBER 2"/>
    <property type="match status" value="1"/>
</dbReference>
<evidence type="ECO:0000313" key="16">
    <source>
        <dbReference type="Proteomes" id="UP000053447"/>
    </source>
</evidence>
<comment type="caution">
    <text evidence="15">The sequence shown here is derived from an EMBL/GenBank/DDBJ whole genome shotgun (WGS) entry which is preliminary data.</text>
</comment>
<feature type="coiled-coil region" evidence="13">
    <location>
        <begin position="68"/>
        <end position="112"/>
    </location>
</feature>
<evidence type="ECO:0000256" key="10">
    <source>
        <dbReference type="ARBA" id="ARBA00037983"/>
    </source>
</evidence>
<dbReference type="STRING" id="1408657.A0A0W4ZHH4"/>
<evidence type="ECO:0000256" key="7">
    <source>
        <dbReference type="ARBA" id="ARBA00022989"/>
    </source>
</evidence>
<comment type="function">
    <text evidence="12">SNARE required for protein transport between the ER and the Golgi complex.</text>
</comment>
<name>A0A0W4ZHH4_PNEJ7</name>
<keyword evidence="16" id="KW-1185">Reference proteome</keyword>
<dbReference type="GO" id="GO:0015031">
    <property type="term" value="P:protein transport"/>
    <property type="evidence" value="ECO:0007669"/>
    <property type="project" value="UniProtKB-KW"/>
</dbReference>
<dbReference type="GO" id="GO:0000149">
    <property type="term" value="F:SNARE binding"/>
    <property type="evidence" value="ECO:0007669"/>
    <property type="project" value="TreeGrafter"/>
</dbReference>
<evidence type="ECO:0000313" key="15">
    <source>
        <dbReference type="EMBL" id="KTW27818.1"/>
    </source>
</evidence>
<sequence length="230" mass="27175">MNIFYNQALKQTQNLKKDLNLFQSFITNNTPLATIPLQGQITVSLNSLFRTINEYEAMSKKEMNIEKQEKAISRVKNFKKQYSELKENFDDLKIKCKQIEHLNQKNELLERRVHTNVSSENPYGRTESKKLDEHENYTGPTRDFLKTTDLKLDEFLGRGQAILNDLIEQRISVKEVQRKMYNVVNILGLSKSTIRFIKRRVLQDKVKCLKLERFYNLSRCLDFFNCIINV</sequence>
<proteinExistence type="inferred from homology"/>
<dbReference type="GO" id="GO:0031902">
    <property type="term" value="C:late endosome membrane"/>
    <property type="evidence" value="ECO:0007669"/>
    <property type="project" value="TreeGrafter"/>
</dbReference>
<dbReference type="AlphaFoldDB" id="A0A0W4ZHH4"/>
<dbReference type="eggNOG" id="KOG3251">
    <property type="taxonomic scope" value="Eukaryota"/>
</dbReference>
<protein>
    <recommendedName>
        <fullName evidence="11 12">Protein transport protein BOS1</fullName>
    </recommendedName>
</protein>
<keyword evidence="3 12" id="KW-0813">Transport</keyword>
<feature type="compositionally biased region" description="Basic and acidic residues" evidence="14">
    <location>
        <begin position="126"/>
        <end position="136"/>
    </location>
</feature>
<evidence type="ECO:0000256" key="13">
    <source>
        <dbReference type="SAM" id="Coils"/>
    </source>
</evidence>
<evidence type="ECO:0000256" key="3">
    <source>
        <dbReference type="ARBA" id="ARBA00022448"/>
    </source>
</evidence>
<evidence type="ECO:0000256" key="2">
    <source>
        <dbReference type="ARBA" id="ARBA00004409"/>
    </source>
</evidence>
<dbReference type="InterPro" id="IPR027027">
    <property type="entry name" value="GOSR2/Membrin/Bos1"/>
</dbReference>
<evidence type="ECO:0000256" key="4">
    <source>
        <dbReference type="ARBA" id="ARBA00022692"/>
    </source>
</evidence>
<dbReference type="GO" id="GO:0005484">
    <property type="term" value="F:SNAP receptor activity"/>
    <property type="evidence" value="ECO:0007669"/>
    <property type="project" value="InterPro"/>
</dbReference>
<dbReference type="GO" id="GO:0031201">
    <property type="term" value="C:SNARE complex"/>
    <property type="evidence" value="ECO:0007669"/>
    <property type="project" value="TreeGrafter"/>
</dbReference>
<dbReference type="GO" id="GO:0000139">
    <property type="term" value="C:Golgi membrane"/>
    <property type="evidence" value="ECO:0007669"/>
    <property type="project" value="UniProtKB-SubCell"/>
</dbReference>
<dbReference type="GO" id="GO:0012507">
    <property type="term" value="C:ER to Golgi transport vesicle membrane"/>
    <property type="evidence" value="ECO:0007669"/>
    <property type="project" value="TreeGrafter"/>
</dbReference>
<dbReference type="PIRSF" id="PIRSF028865">
    <property type="entry name" value="Membrin-2"/>
    <property type="match status" value="1"/>
</dbReference>
<dbReference type="GO" id="GO:0006906">
    <property type="term" value="P:vesicle fusion"/>
    <property type="evidence" value="ECO:0007669"/>
    <property type="project" value="TreeGrafter"/>
</dbReference>
<evidence type="ECO:0000256" key="9">
    <source>
        <dbReference type="ARBA" id="ARBA00023136"/>
    </source>
</evidence>
<dbReference type="GO" id="GO:0006888">
    <property type="term" value="P:endoplasmic reticulum to Golgi vesicle-mediated transport"/>
    <property type="evidence" value="ECO:0007669"/>
    <property type="project" value="TreeGrafter"/>
</dbReference>
<evidence type="ECO:0000256" key="1">
    <source>
        <dbReference type="ARBA" id="ARBA00004163"/>
    </source>
</evidence>
<dbReference type="VEuPathDB" id="FungiDB:T551_02785"/>
<organism evidence="15 16">
    <name type="scientific">Pneumocystis jirovecii (strain RU7)</name>
    <name type="common">Human pneumocystis pneumonia agent</name>
    <dbReference type="NCBI Taxonomy" id="1408657"/>
    <lineage>
        <taxon>Eukaryota</taxon>
        <taxon>Fungi</taxon>
        <taxon>Dikarya</taxon>
        <taxon>Ascomycota</taxon>
        <taxon>Taphrinomycotina</taxon>
        <taxon>Pneumocystomycetes</taxon>
        <taxon>Pneumocystaceae</taxon>
        <taxon>Pneumocystis</taxon>
    </lineage>
</organism>
<dbReference type="Proteomes" id="UP000053447">
    <property type="component" value="Unassembled WGS sequence"/>
</dbReference>
<evidence type="ECO:0000256" key="5">
    <source>
        <dbReference type="ARBA" id="ARBA00022892"/>
    </source>
</evidence>
<dbReference type="OrthoDB" id="158360at2759"/>
<dbReference type="PANTHER" id="PTHR21230">
    <property type="entry name" value="VESICLE TRANSPORT V-SNARE PROTEIN VTI1-RELATED"/>
    <property type="match status" value="1"/>
</dbReference>
<keyword evidence="4" id="KW-0812">Transmembrane</keyword>
<keyword evidence="13" id="KW-0175">Coiled coil</keyword>